<dbReference type="Pfam" id="PF02449">
    <property type="entry name" value="Glyco_hydro_42"/>
    <property type="match status" value="1"/>
</dbReference>
<protein>
    <submittedName>
        <fullName evidence="6">Beta-galactosidase GanA</fullName>
    </submittedName>
</protein>
<reference evidence="6 7" key="1">
    <citation type="submission" date="2018-07" db="EMBL/GenBank/DDBJ databases">
        <title>Freshwater and sediment microbial communities from various areas in North America, analyzing microbe dynamics in response to fracking.</title>
        <authorList>
            <person name="Lamendella R."/>
        </authorList>
    </citation>
    <scope>NUCLEOTIDE SEQUENCE [LARGE SCALE GENOMIC DNA]</scope>
    <source>
        <strain evidence="6 7">160A</strain>
    </source>
</reference>
<name>A0A368V5I1_9BACT</name>
<dbReference type="Gene3D" id="2.60.220.20">
    <property type="entry name" value="putative beta-Galactosidase from caulobacter crescentus"/>
    <property type="match status" value="1"/>
</dbReference>
<accession>A0A368V5I1</accession>
<dbReference type="Gene3D" id="3.20.20.80">
    <property type="entry name" value="Glycosidases"/>
    <property type="match status" value="1"/>
</dbReference>
<dbReference type="RefSeq" id="WP_114436924.1">
    <property type="nucleotide sequence ID" value="NZ_QPIZ01000009.1"/>
</dbReference>
<feature type="chain" id="PRO_5016778375" evidence="3">
    <location>
        <begin position="22"/>
        <end position="542"/>
    </location>
</feature>
<dbReference type="GO" id="GO:0005975">
    <property type="term" value="P:carbohydrate metabolic process"/>
    <property type="evidence" value="ECO:0007669"/>
    <property type="project" value="InterPro"/>
</dbReference>
<dbReference type="Pfam" id="PF18120">
    <property type="entry name" value="DUF5597"/>
    <property type="match status" value="1"/>
</dbReference>
<dbReference type="FunFam" id="3.20.20.80:FF:000135">
    <property type="entry name" value="Beta-galactosidase, putative, bgl35A"/>
    <property type="match status" value="1"/>
</dbReference>
<evidence type="ECO:0000313" key="6">
    <source>
        <dbReference type="EMBL" id="RCW36083.1"/>
    </source>
</evidence>
<dbReference type="InterPro" id="IPR017853">
    <property type="entry name" value="GH"/>
</dbReference>
<dbReference type="GO" id="GO:0009341">
    <property type="term" value="C:beta-galactosidase complex"/>
    <property type="evidence" value="ECO:0007669"/>
    <property type="project" value="InterPro"/>
</dbReference>
<dbReference type="Proteomes" id="UP000252733">
    <property type="component" value="Unassembled WGS sequence"/>
</dbReference>
<feature type="signal peptide" evidence="3">
    <location>
        <begin position="1"/>
        <end position="21"/>
    </location>
</feature>
<dbReference type="EMBL" id="QPIZ01000009">
    <property type="protein sequence ID" value="RCW36083.1"/>
    <property type="molecule type" value="Genomic_DNA"/>
</dbReference>
<keyword evidence="7" id="KW-1185">Reference proteome</keyword>
<dbReference type="AlphaFoldDB" id="A0A368V5I1"/>
<evidence type="ECO:0000256" key="3">
    <source>
        <dbReference type="SAM" id="SignalP"/>
    </source>
</evidence>
<comment type="caution">
    <text evidence="6">The sequence shown here is derived from an EMBL/GenBank/DDBJ whole genome shotgun (WGS) entry which is preliminary data.</text>
</comment>
<evidence type="ECO:0000259" key="4">
    <source>
        <dbReference type="Pfam" id="PF02449"/>
    </source>
</evidence>
<dbReference type="GO" id="GO:0004565">
    <property type="term" value="F:beta-galactosidase activity"/>
    <property type="evidence" value="ECO:0007669"/>
    <property type="project" value="InterPro"/>
</dbReference>
<sequence length="542" mass="61842">MFKRFFTGFVILLLMAPSVMVAQKDKIPYLAFNGETTQLMVDDAPWLILGGELGNSSASDPEFMAKIWPDLNAMKLNTVLAPVYWELVEPVEGEFDFSSVDQLINQARKYDTKLVLLWFGSWKNSMSCYAPLWVKKDWKRFPRSKTKEGKPLEILTPFSRNNLEADKEAFVKLMEFLKEKDSDQNTVIMVQVENEIGMIPQARDYHSEANNAFNQEVPQQIIGLLKEDSKETQDHLSEMWKSNGEKVAGDWEDVFGESLYADELFMAWHFAKYAGELAQAGKNVYPLPMYVNAALNSRGRKPGEYPSAGPLAHLIDVWKLGAPAIDVYALDIYDAGFNHWCNLYHLPNNPLFIPEIRNEPGNHARVFYAFGEHDALGFSPFSIEDTTDPANAPLTKSYDILHQLMPLLAEKQGEQTAGVWFNNERRDTSFVMGNYRFHFKHDYTLGWKPAAKDGSEWPETGGLIISMGEDEFIVAGTGVVVTFESLDERTEAGIGEINQIEKNKGEWIRKFRMNGDQSHQGRHLRIPVDEFDIQRVTLYKYK</sequence>
<evidence type="ECO:0000259" key="5">
    <source>
        <dbReference type="Pfam" id="PF18120"/>
    </source>
</evidence>
<feature type="domain" description="DUF5597" evidence="5">
    <location>
        <begin position="394"/>
        <end position="525"/>
    </location>
</feature>
<dbReference type="SUPFAM" id="SSF51445">
    <property type="entry name" value="(Trans)glycosidases"/>
    <property type="match status" value="1"/>
</dbReference>
<evidence type="ECO:0000256" key="1">
    <source>
        <dbReference type="ARBA" id="ARBA00022801"/>
    </source>
</evidence>
<gene>
    <name evidence="6" type="ORF">DFO77_10947</name>
</gene>
<dbReference type="InterPro" id="IPR040719">
    <property type="entry name" value="DUF5597"/>
</dbReference>
<organism evidence="6 7">
    <name type="scientific">Marinilabilia salmonicolor</name>
    <dbReference type="NCBI Taxonomy" id="989"/>
    <lineage>
        <taxon>Bacteria</taxon>
        <taxon>Pseudomonadati</taxon>
        <taxon>Bacteroidota</taxon>
        <taxon>Bacteroidia</taxon>
        <taxon>Marinilabiliales</taxon>
        <taxon>Marinilabiliaceae</taxon>
        <taxon>Marinilabilia</taxon>
    </lineage>
</organism>
<keyword evidence="3" id="KW-0732">Signal</keyword>
<keyword evidence="2" id="KW-0326">Glycosidase</keyword>
<dbReference type="InterPro" id="IPR013529">
    <property type="entry name" value="Glyco_hydro_42_N"/>
</dbReference>
<feature type="domain" description="Glycoside hydrolase family 42 N-terminal" evidence="4">
    <location>
        <begin position="72"/>
        <end position="215"/>
    </location>
</feature>
<evidence type="ECO:0000313" key="7">
    <source>
        <dbReference type="Proteomes" id="UP000252733"/>
    </source>
</evidence>
<evidence type="ECO:0000256" key="2">
    <source>
        <dbReference type="ARBA" id="ARBA00023295"/>
    </source>
</evidence>
<keyword evidence="1" id="KW-0378">Hydrolase</keyword>
<proteinExistence type="predicted"/>